<evidence type="ECO:0000313" key="2">
    <source>
        <dbReference type="Proteomes" id="UP000716291"/>
    </source>
</evidence>
<organism evidence="1 2">
    <name type="scientific">Rhizopus oryzae</name>
    <name type="common">Mucormycosis agent</name>
    <name type="synonym">Rhizopus arrhizus var. delemar</name>
    <dbReference type="NCBI Taxonomy" id="64495"/>
    <lineage>
        <taxon>Eukaryota</taxon>
        <taxon>Fungi</taxon>
        <taxon>Fungi incertae sedis</taxon>
        <taxon>Mucoromycota</taxon>
        <taxon>Mucoromycotina</taxon>
        <taxon>Mucoromycetes</taxon>
        <taxon>Mucorales</taxon>
        <taxon>Mucorineae</taxon>
        <taxon>Rhizopodaceae</taxon>
        <taxon>Rhizopus</taxon>
    </lineage>
</organism>
<accession>A0A9P6XCN7</accession>
<dbReference type="OrthoDB" id="10269133at2759"/>
<proteinExistence type="predicted"/>
<gene>
    <name evidence="1" type="ORF">G6F64_004343</name>
</gene>
<dbReference type="Proteomes" id="UP000716291">
    <property type="component" value="Unassembled WGS sequence"/>
</dbReference>
<name>A0A9P6XCN7_RHIOR</name>
<dbReference type="EMBL" id="JAANQT010000470">
    <property type="protein sequence ID" value="KAG1310730.1"/>
    <property type="molecule type" value="Genomic_DNA"/>
</dbReference>
<evidence type="ECO:0000313" key="1">
    <source>
        <dbReference type="EMBL" id="KAG1310730.1"/>
    </source>
</evidence>
<protein>
    <submittedName>
        <fullName evidence="1">Uncharacterized protein</fullName>
    </submittedName>
</protein>
<comment type="caution">
    <text evidence="1">The sequence shown here is derived from an EMBL/GenBank/DDBJ whole genome shotgun (WGS) entry which is preliminary data.</text>
</comment>
<sequence length="93" mass="10263">MTDDGAYGGLDNTIKTGFWTKLTTSKISCSDIDIHDNLDSYRACCVFNTKIIQICNESIETPSSKTLMNAGLSIHQKVALSYKETDGDHKKTL</sequence>
<keyword evidence="2" id="KW-1185">Reference proteome</keyword>
<dbReference type="AlphaFoldDB" id="A0A9P6XCN7"/>
<reference evidence="1" key="1">
    <citation type="journal article" date="2020" name="Microb. Genom.">
        <title>Genetic diversity of clinical and environmental Mucorales isolates obtained from an investigation of mucormycosis cases among solid organ transplant recipients.</title>
        <authorList>
            <person name="Nguyen M.H."/>
            <person name="Kaul D."/>
            <person name="Muto C."/>
            <person name="Cheng S.J."/>
            <person name="Richter R.A."/>
            <person name="Bruno V.M."/>
            <person name="Liu G."/>
            <person name="Beyhan S."/>
            <person name="Sundermann A.J."/>
            <person name="Mounaud S."/>
            <person name="Pasculle A.W."/>
            <person name="Nierman W.C."/>
            <person name="Driscoll E."/>
            <person name="Cumbie R."/>
            <person name="Clancy C.J."/>
            <person name="Dupont C.L."/>
        </authorList>
    </citation>
    <scope>NUCLEOTIDE SEQUENCE</scope>
    <source>
        <strain evidence="1">GL11</strain>
    </source>
</reference>